<comment type="caution">
    <text evidence="2">The sequence shown here is derived from an EMBL/GenBank/DDBJ whole genome shotgun (WGS) entry which is preliminary data.</text>
</comment>
<evidence type="ECO:0000313" key="2">
    <source>
        <dbReference type="EMBL" id="KKU58347.1"/>
    </source>
</evidence>
<evidence type="ECO:0000256" key="1">
    <source>
        <dbReference type="SAM" id="Phobius"/>
    </source>
</evidence>
<keyword evidence="1" id="KW-1133">Transmembrane helix</keyword>
<gene>
    <name evidence="2" type="ORF">UX80_C0003G0002</name>
</gene>
<dbReference type="STRING" id="1618358.UX80_C0003G0002"/>
<protein>
    <submittedName>
        <fullName evidence="2">Uncharacterized protein</fullName>
    </submittedName>
</protein>
<evidence type="ECO:0000313" key="3">
    <source>
        <dbReference type="Proteomes" id="UP000034307"/>
    </source>
</evidence>
<dbReference type="AlphaFoldDB" id="A0A0G1RML7"/>
<name>A0A0G1RML7_9BACT</name>
<reference evidence="2 3" key="1">
    <citation type="journal article" date="2015" name="Nature">
        <title>rRNA introns, odd ribosomes, and small enigmatic genomes across a large radiation of phyla.</title>
        <authorList>
            <person name="Brown C.T."/>
            <person name="Hug L.A."/>
            <person name="Thomas B.C."/>
            <person name="Sharon I."/>
            <person name="Castelle C.J."/>
            <person name="Singh A."/>
            <person name="Wilkins M.J."/>
            <person name="Williams K.H."/>
            <person name="Banfield J.F."/>
        </authorList>
    </citation>
    <scope>NUCLEOTIDE SEQUENCE [LARGE SCALE GENOMIC DNA]</scope>
</reference>
<dbReference type="EMBL" id="LCNO01000003">
    <property type="protein sequence ID" value="KKU58347.1"/>
    <property type="molecule type" value="Genomic_DNA"/>
</dbReference>
<keyword evidence="1" id="KW-0472">Membrane</keyword>
<sequence>MTNSQGDEKMSARDVLRELFRPAFLSAPLKSDKYGLERFAWQRTEVAAFAGIVWSFVEIFASIDVPVVGWVLGSAIAYFGVDAVACSVKRLFSGS</sequence>
<feature type="transmembrane region" description="Helical" evidence="1">
    <location>
        <begin position="69"/>
        <end position="88"/>
    </location>
</feature>
<accession>A0A0G1RML7</accession>
<organism evidence="2 3">
    <name type="scientific">Candidatus Amesbacteria bacterium GW2011_GWA2_47_11b</name>
    <dbReference type="NCBI Taxonomy" id="1618358"/>
    <lineage>
        <taxon>Bacteria</taxon>
        <taxon>Candidatus Amesiibacteriota</taxon>
    </lineage>
</organism>
<dbReference type="Proteomes" id="UP000034307">
    <property type="component" value="Unassembled WGS sequence"/>
</dbReference>
<keyword evidence="1" id="KW-0812">Transmembrane</keyword>
<proteinExistence type="predicted"/>